<protein>
    <submittedName>
        <fullName evidence="3">Uncharacterized protein</fullName>
    </submittedName>
</protein>
<reference evidence="3 4" key="1">
    <citation type="submission" date="2019-10" db="EMBL/GenBank/DDBJ databases">
        <title>Complete genome sequence of Variovorax paradoxus 5C-2.</title>
        <authorList>
            <person name="Gogoleva N.E."/>
            <person name="Balkin A.S."/>
        </authorList>
    </citation>
    <scope>NUCLEOTIDE SEQUENCE [LARGE SCALE GENOMIC DNA]</scope>
    <source>
        <strain evidence="3 4">5C-2</strain>
    </source>
</reference>
<feature type="transmembrane region" description="Helical" evidence="2">
    <location>
        <begin position="20"/>
        <end position="41"/>
    </location>
</feature>
<proteinExistence type="predicted"/>
<dbReference type="AlphaFoldDB" id="A0A5Q0MA29"/>
<evidence type="ECO:0000313" key="3">
    <source>
        <dbReference type="EMBL" id="QFZ86253.1"/>
    </source>
</evidence>
<keyword evidence="2" id="KW-1133">Transmembrane helix</keyword>
<gene>
    <name evidence="3" type="ORF">GFK26_27575</name>
</gene>
<feature type="compositionally biased region" description="Low complexity" evidence="1">
    <location>
        <begin position="53"/>
        <end position="73"/>
    </location>
</feature>
<feature type="region of interest" description="Disordered" evidence="1">
    <location>
        <begin position="53"/>
        <end position="82"/>
    </location>
</feature>
<dbReference type="EMBL" id="CP045644">
    <property type="protein sequence ID" value="QFZ86253.1"/>
    <property type="molecule type" value="Genomic_DNA"/>
</dbReference>
<dbReference type="RefSeq" id="WP_153284753.1">
    <property type="nucleotide sequence ID" value="NZ_CP045644.1"/>
</dbReference>
<name>A0A5Q0MA29_VARPD</name>
<evidence type="ECO:0000313" key="4">
    <source>
        <dbReference type="Proteomes" id="UP000326780"/>
    </source>
</evidence>
<evidence type="ECO:0000256" key="1">
    <source>
        <dbReference type="SAM" id="MobiDB-lite"/>
    </source>
</evidence>
<sequence length="82" mass="8786">MNSTHAKRQARRDDHDNARLFRYGVGVALLVFLGALLYFYAVDKRGEAPSIDATPLAAQTVPQTAPAPTAPAAETPPPRSTP</sequence>
<accession>A0A5Q0MA29</accession>
<keyword evidence="2" id="KW-0472">Membrane</keyword>
<keyword evidence="2" id="KW-0812">Transmembrane</keyword>
<evidence type="ECO:0000256" key="2">
    <source>
        <dbReference type="SAM" id="Phobius"/>
    </source>
</evidence>
<organism evidence="3 4">
    <name type="scientific">Variovorax paradoxus</name>
    <dbReference type="NCBI Taxonomy" id="34073"/>
    <lineage>
        <taxon>Bacteria</taxon>
        <taxon>Pseudomonadati</taxon>
        <taxon>Pseudomonadota</taxon>
        <taxon>Betaproteobacteria</taxon>
        <taxon>Burkholderiales</taxon>
        <taxon>Comamonadaceae</taxon>
        <taxon>Variovorax</taxon>
    </lineage>
</organism>
<dbReference type="Proteomes" id="UP000326780">
    <property type="component" value="Chromosome"/>
</dbReference>